<feature type="region of interest" description="Disordered" evidence="1">
    <location>
        <begin position="44"/>
        <end position="97"/>
    </location>
</feature>
<name>A0A0Q3J0F7_BRADI</name>
<reference evidence="2" key="2">
    <citation type="submission" date="2017-06" db="EMBL/GenBank/DDBJ databases">
        <title>WGS assembly of Brachypodium distachyon.</title>
        <authorList>
            <consortium name="The International Brachypodium Initiative"/>
            <person name="Lucas S."/>
            <person name="Harmon-Smith M."/>
            <person name="Lail K."/>
            <person name="Tice H."/>
            <person name="Grimwood J."/>
            <person name="Bruce D."/>
            <person name="Barry K."/>
            <person name="Shu S."/>
            <person name="Lindquist E."/>
            <person name="Wang M."/>
            <person name="Pitluck S."/>
            <person name="Vogel J.P."/>
            <person name="Garvin D.F."/>
            <person name="Mockler T.C."/>
            <person name="Schmutz J."/>
            <person name="Rokhsar D."/>
            <person name="Bevan M.W."/>
        </authorList>
    </citation>
    <scope>NUCLEOTIDE SEQUENCE</scope>
    <source>
        <strain evidence="2">Bd21</strain>
    </source>
</reference>
<sequence length="97" mass="10802">MIYASKLQDKVLQFRKKLSMEILFHSQNGEDAVDEVLVDTRADEYEERRHDHQGDDLSSSLHASGTSRNALDDGTSARYHQSVSIPPAVTPSPCDVS</sequence>
<evidence type="ECO:0000313" key="3">
    <source>
        <dbReference type="EnsemblPlants" id="KQK11443"/>
    </source>
</evidence>
<evidence type="ECO:0000256" key="1">
    <source>
        <dbReference type="SAM" id="MobiDB-lite"/>
    </source>
</evidence>
<reference evidence="3" key="3">
    <citation type="submission" date="2018-08" db="UniProtKB">
        <authorList>
            <consortium name="EnsemblPlants"/>
        </authorList>
    </citation>
    <scope>IDENTIFICATION</scope>
    <source>
        <strain evidence="3">cv. Bd21</strain>
    </source>
</reference>
<accession>A0A0Q3J0F7</accession>
<proteinExistence type="predicted"/>
<feature type="compositionally biased region" description="Polar residues" evidence="1">
    <location>
        <begin position="56"/>
        <end position="69"/>
    </location>
</feature>
<feature type="compositionally biased region" description="Basic and acidic residues" evidence="1">
    <location>
        <begin position="44"/>
        <end position="55"/>
    </location>
</feature>
<keyword evidence="4" id="KW-1185">Reference proteome</keyword>
<evidence type="ECO:0000313" key="4">
    <source>
        <dbReference type="Proteomes" id="UP000008810"/>
    </source>
</evidence>
<dbReference type="EnsemblPlants" id="KQK11443">
    <property type="protein sequence ID" value="KQK11443"/>
    <property type="gene ID" value="BRADI_2g60252v3"/>
</dbReference>
<reference evidence="2 3" key="1">
    <citation type="journal article" date="2010" name="Nature">
        <title>Genome sequencing and analysis of the model grass Brachypodium distachyon.</title>
        <authorList>
            <consortium name="International Brachypodium Initiative"/>
        </authorList>
    </citation>
    <scope>NUCLEOTIDE SEQUENCE [LARGE SCALE GENOMIC DNA]</scope>
    <source>
        <strain evidence="2 3">Bd21</strain>
    </source>
</reference>
<dbReference type="EMBL" id="CM000881">
    <property type="protein sequence ID" value="KQK11443.1"/>
    <property type="molecule type" value="Genomic_DNA"/>
</dbReference>
<gene>
    <name evidence="2" type="ORF">BRADI_2g60252v3</name>
</gene>
<dbReference type="Proteomes" id="UP000008810">
    <property type="component" value="Chromosome 2"/>
</dbReference>
<dbReference type="Gramene" id="KQK11443">
    <property type="protein sequence ID" value="KQK11443"/>
    <property type="gene ID" value="BRADI_2g60252v3"/>
</dbReference>
<evidence type="ECO:0000313" key="2">
    <source>
        <dbReference type="EMBL" id="KQK11443.1"/>
    </source>
</evidence>
<dbReference type="AlphaFoldDB" id="A0A0Q3J0F7"/>
<dbReference type="InParanoid" id="A0A0Q3J0F7"/>
<protein>
    <submittedName>
        <fullName evidence="2 3">Uncharacterized protein</fullName>
    </submittedName>
</protein>
<organism evidence="2">
    <name type="scientific">Brachypodium distachyon</name>
    <name type="common">Purple false brome</name>
    <name type="synonym">Trachynia distachya</name>
    <dbReference type="NCBI Taxonomy" id="15368"/>
    <lineage>
        <taxon>Eukaryota</taxon>
        <taxon>Viridiplantae</taxon>
        <taxon>Streptophyta</taxon>
        <taxon>Embryophyta</taxon>
        <taxon>Tracheophyta</taxon>
        <taxon>Spermatophyta</taxon>
        <taxon>Magnoliopsida</taxon>
        <taxon>Liliopsida</taxon>
        <taxon>Poales</taxon>
        <taxon>Poaceae</taxon>
        <taxon>BOP clade</taxon>
        <taxon>Pooideae</taxon>
        <taxon>Stipodae</taxon>
        <taxon>Brachypodieae</taxon>
        <taxon>Brachypodium</taxon>
    </lineage>
</organism>